<evidence type="ECO:0000256" key="3">
    <source>
        <dbReference type="ARBA" id="ARBA00022833"/>
    </source>
</evidence>
<reference evidence="8 9" key="3">
    <citation type="journal article" date="2010" name="BMC Genomics">
        <title>Transcriptome sequencing and comparative analysis of cucumber flowers with different sex types.</title>
        <authorList>
            <person name="Guo S."/>
            <person name="Zheng Y."/>
            <person name="Joung J.G."/>
            <person name="Liu S."/>
            <person name="Zhang Z."/>
            <person name="Crasta O.R."/>
            <person name="Sobral B.W."/>
            <person name="Xu Y."/>
            <person name="Huang S."/>
            <person name="Fei Z."/>
        </authorList>
    </citation>
    <scope>NUCLEOTIDE SEQUENCE [LARGE SCALE GENOMIC DNA]</scope>
    <source>
        <strain evidence="9">cv. 9930</strain>
    </source>
</reference>
<dbReference type="PROSITE" id="PS50158">
    <property type="entry name" value="ZF_CCHC"/>
    <property type="match status" value="2"/>
</dbReference>
<dbReference type="AlphaFoldDB" id="A0A0A0KVB6"/>
<dbReference type="PANTHER" id="PTHR33680:SF1">
    <property type="entry name" value="OS05G0489500 PROTEIN"/>
    <property type="match status" value="1"/>
</dbReference>
<evidence type="ECO:0000256" key="2">
    <source>
        <dbReference type="ARBA" id="ARBA00022771"/>
    </source>
</evidence>
<feature type="domain" description="GRF-type" evidence="7">
    <location>
        <begin position="195"/>
        <end position="236"/>
    </location>
</feature>
<dbReference type="SUPFAM" id="SSF57756">
    <property type="entry name" value="Retrovirus zinc finger-like domains"/>
    <property type="match status" value="2"/>
</dbReference>
<sequence>MKSSSLQWRTAAEVVSLVKKVRNVPNPTIDLPKNAVAEVSHKVPLNADFLGTYIAPYKGSRALSQISGSEASSDKNVSIYENTTAQSEGDGSCFKCGKLGHWARDCDAPGGGGSFSSSGNDMSVPDKACPCGSGICSVLTANTERNRGRKFYKCPVRQENGGCGFFEWCDSASVANVVSYGSQNPLSSSFSDLQCPCGAGSCKILTAKTGNNVGKQFYCCPSSQASCRFFRWCEEPSMETKNQESTPKVYGNTNDTSKSATLNVKTSSSSSSYKYGSEGHWARDWSQSPSSSTSPAEYGRSQSSSAGSCFKCGMPGHWARDCSNFEK</sequence>
<feature type="compositionally biased region" description="Polar residues" evidence="5">
    <location>
        <begin position="242"/>
        <end position="266"/>
    </location>
</feature>
<dbReference type="InterPro" id="IPR001878">
    <property type="entry name" value="Znf_CCHC"/>
</dbReference>
<feature type="domain" description="GRF-type" evidence="7">
    <location>
        <begin position="129"/>
        <end position="172"/>
    </location>
</feature>
<evidence type="ECO:0000256" key="4">
    <source>
        <dbReference type="PROSITE-ProRule" id="PRU00047"/>
    </source>
</evidence>
<keyword evidence="3" id="KW-0862">Zinc</keyword>
<keyword evidence="9" id="KW-1185">Reference proteome</keyword>
<dbReference type="SMART" id="SM00343">
    <property type="entry name" value="ZnF_C2HC"/>
    <property type="match status" value="2"/>
</dbReference>
<dbReference type="KEGG" id="csv:101213376"/>
<dbReference type="PROSITE" id="PS51999">
    <property type="entry name" value="ZF_GRF"/>
    <property type="match status" value="2"/>
</dbReference>
<dbReference type="eggNOG" id="KOG4400">
    <property type="taxonomic scope" value="Eukaryota"/>
</dbReference>
<reference evidence="8 9" key="1">
    <citation type="journal article" date="2009" name="Nat. Genet.">
        <title>The genome of the cucumber, Cucumis sativus L.</title>
        <authorList>
            <person name="Huang S."/>
            <person name="Li R."/>
            <person name="Zhang Z."/>
            <person name="Li L."/>
            <person name="Gu X."/>
            <person name="Fan W."/>
            <person name="Lucas W.J."/>
            <person name="Wang X."/>
            <person name="Xie B."/>
            <person name="Ni P."/>
            <person name="Ren Y."/>
            <person name="Zhu H."/>
            <person name="Li J."/>
            <person name="Lin K."/>
            <person name="Jin W."/>
            <person name="Fei Z."/>
            <person name="Li G."/>
            <person name="Staub J."/>
            <person name="Kilian A."/>
            <person name="van der Vossen E.A."/>
            <person name="Wu Y."/>
            <person name="Guo J."/>
            <person name="He J."/>
            <person name="Jia Z."/>
            <person name="Ren Y."/>
            <person name="Tian G."/>
            <person name="Lu Y."/>
            <person name="Ruan J."/>
            <person name="Qian W."/>
            <person name="Wang M."/>
            <person name="Huang Q."/>
            <person name="Li B."/>
            <person name="Xuan Z."/>
            <person name="Cao J."/>
            <person name="Asan"/>
            <person name="Wu Z."/>
            <person name="Zhang J."/>
            <person name="Cai Q."/>
            <person name="Bai Y."/>
            <person name="Zhao B."/>
            <person name="Han Y."/>
            <person name="Li Y."/>
            <person name="Li X."/>
            <person name="Wang S."/>
            <person name="Shi Q."/>
            <person name="Liu S."/>
            <person name="Cho W.K."/>
            <person name="Kim J.Y."/>
            <person name="Xu Y."/>
            <person name="Heller-Uszynska K."/>
            <person name="Miao H."/>
            <person name="Cheng Z."/>
            <person name="Zhang S."/>
            <person name="Wu J."/>
            <person name="Yang Y."/>
            <person name="Kang H."/>
            <person name="Li M."/>
            <person name="Liang H."/>
            <person name="Ren X."/>
            <person name="Shi Z."/>
            <person name="Wen M."/>
            <person name="Jian M."/>
            <person name="Yang H."/>
            <person name="Zhang G."/>
            <person name="Yang Z."/>
            <person name="Chen R."/>
            <person name="Liu S."/>
            <person name="Li J."/>
            <person name="Ma L."/>
            <person name="Liu H."/>
            <person name="Zhou Y."/>
            <person name="Zhao J."/>
            <person name="Fang X."/>
            <person name="Li G."/>
            <person name="Fang L."/>
            <person name="Li Y."/>
            <person name="Liu D."/>
            <person name="Zheng H."/>
            <person name="Zhang Y."/>
            <person name="Qin N."/>
            <person name="Li Z."/>
            <person name="Yang G."/>
            <person name="Yang S."/>
            <person name="Bolund L."/>
            <person name="Kristiansen K."/>
            <person name="Zheng H."/>
            <person name="Li S."/>
            <person name="Zhang X."/>
            <person name="Yang H."/>
            <person name="Wang J."/>
            <person name="Sun R."/>
            <person name="Zhang B."/>
            <person name="Jiang S."/>
            <person name="Wang J."/>
            <person name="Du Y."/>
            <person name="Li S."/>
        </authorList>
    </citation>
    <scope>NUCLEOTIDE SEQUENCE [LARGE SCALE GENOMIC DNA]</scope>
    <source>
        <strain evidence="9">cv. 9930</strain>
    </source>
</reference>
<evidence type="ECO:0000256" key="1">
    <source>
        <dbReference type="ARBA" id="ARBA00022723"/>
    </source>
</evidence>
<proteinExistence type="predicted"/>
<dbReference type="InterPro" id="IPR010666">
    <property type="entry name" value="Znf_GRF"/>
</dbReference>
<dbReference type="Pfam" id="PF00098">
    <property type="entry name" value="zf-CCHC"/>
    <property type="match status" value="2"/>
</dbReference>
<dbReference type="Gene3D" id="4.10.60.10">
    <property type="entry name" value="Zinc finger, CCHC-type"/>
    <property type="match status" value="2"/>
</dbReference>
<dbReference type="Gramene" id="KGN53505">
    <property type="protein sequence ID" value="KGN53505"/>
    <property type="gene ID" value="Csa_4G062410"/>
</dbReference>
<evidence type="ECO:0000313" key="8">
    <source>
        <dbReference type="EMBL" id="KGN53505.1"/>
    </source>
</evidence>
<dbReference type="Proteomes" id="UP000029981">
    <property type="component" value="Chromosome 4"/>
</dbReference>
<dbReference type="STRING" id="3659.A0A0A0KVB6"/>
<organism evidence="8 9">
    <name type="scientific">Cucumis sativus</name>
    <name type="common">Cucumber</name>
    <dbReference type="NCBI Taxonomy" id="3659"/>
    <lineage>
        <taxon>Eukaryota</taxon>
        <taxon>Viridiplantae</taxon>
        <taxon>Streptophyta</taxon>
        <taxon>Embryophyta</taxon>
        <taxon>Tracheophyta</taxon>
        <taxon>Spermatophyta</taxon>
        <taxon>Magnoliopsida</taxon>
        <taxon>eudicotyledons</taxon>
        <taxon>Gunneridae</taxon>
        <taxon>Pentapetalae</taxon>
        <taxon>rosids</taxon>
        <taxon>fabids</taxon>
        <taxon>Cucurbitales</taxon>
        <taxon>Cucurbitaceae</taxon>
        <taxon>Benincaseae</taxon>
        <taxon>Cucumis</taxon>
    </lineage>
</organism>
<accession>A0A0A0KVB6</accession>
<dbReference type="PANTHER" id="PTHR33680">
    <property type="entry name" value="OS07G0190500 PROTEIN"/>
    <property type="match status" value="1"/>
</dbReference>
<dbReference type="InterPro" id="IPR036875">
    <property type="entry name" value="Znf_CCHC_sf"/>
</dbReference>
<keyword evidence="1" id="KW-0479">Metal-binding</keyword>
<reference evidence="8 9" key="2">
    <citation type="journal article" date="2009" name="PLoS ONE">
        <title>An integrated genetic and cytogenetic map of the cucumber genome.</title>
        <authorList>
            <person name="Ren Y."/>
            <person name="Zhang Z."/>
            <person name="Liu J."/>
            <person name="Staub J.E."/>
            <person name="Han Y."/>
            <person name="Cheng Z."/>
            <person name="Li X."/>
            <person name="Lu J."/>
            <person name="Miao H."/>
            <person name="Kang H."/>
            <person name="Xie B."/>
            <person name="Gu X."/>
            <person name="Wang X."/>
            <person name="Du Y."/>
            <person name="Jin W."/>
            <person name="Huang S."/>
        </authorList>
    </citation>
    <scope>NUCLEOTIDE SEQUENCE [LARGE SCALE GENOMIC DNA]</scope>
    <source>
        <strain evidence="9">cv. 9930</strain>
    </source>
</reference>
<evidence type="ECO:0000313" key="9">
    <source>
        <dbReference type="Proteomes" id="UP000029981"/>
    </source>
</evidence>
<reference evidence="8 9" key="4">
    <citation type="journal article" date="2011" name="BMC Genomics">
        <title>RNA-Seq improves annotation of protein-coding genes in the cucumber genome.</title>
        <authorList>
            <person name="Li Z."/>
            <person name="Zhang Z."/>
            <person name="Yan P."/>
            <person name="Huang S."/>
            <person name="Fei Z."/>
            <person name="Lin K."/>
        </authorList>
    </citation>
    <scope>NUCLEOTIDE SEQUENCE [LARGE SCALE GENOMIC DNA]</scope>
    <source>
        <strain evidence="9">cv. 9930</strain>
    </source>
</reference>
<protein>
    <submittedName>
        <fullName evidence="8">Uncharacterized protein</fullName>
    </submittedName>
</protein>
<feature type="domain" description="CCHC-type" evidence="6">
    <location>
        <begin position="309"/>
        <end position="324"/>
    </location>
</feature>
<dbReference type="GO" id="GO:0008270">
    <property type="term" value="F:zinc ion binding"/>
    <property type="evidence" value="ECO:0007669"/>
    <property type="project" value="UniProtKB-KW"/>
</dbReference>
<dbReference type="OMA" id="EWCDNPS"/>
<dbReference type="GO" id="GO:0003676">
    <property type="term" value="F:nucleic acid binding"/>
    <property type="evidence" value="ECO:0007669"/>
    <property type="project" value="InterPro"/>
</dbReference>
<evidence type="ECO:0000256" key="5">
    <source>
        <dbReference type="SAM" id="MobiDB-lite"/>
    </source>
</evidence>
<evidence type="ECO:0000259" key="6">
    <source>
        <dbReference type="PROSITE" id="PS50158"/>
    </source>
</evidence>
<feature type="region of interest" description="Disordered" evidence="5">
    <location>
        <begin position="242"/>
        <end position="317"/>
    </location>
</feature>
<feature type="compositionally biased region" description="Low complexity" evidence="5">
    <location>
        <begin position="286"/>
        <end position="295"/>
    </location>
</feature>
<dbReference type="OrthoDB" id="5418639at2759"/>
<name>A0A0A0KVB6_CUCSA</name>
<evidence type="ECO:0000259" key="7">
    <source>
        <dbReference type="PROSITE" id="PS51999"/>
    </source>
</evidence>
<dbReference type="EMBL" id="CM002925">
    <property type="protein sequence ID" value="KGN53505.1"/>
    <property type="molecule type" value="Genomic_DNA"/>
</dbReference>
<feature type="domain" description="CCHC-type" evidence="6">
    <location>
        <begin position="93"/>
        <end position="106"/>
    </location>
</feature>
<gene>
    <name evidence="8" type="ORF">Csa_4G062410</name>
</gene>
<keyword evidence="2 4" id="KW-0863">Zinc-finger</keyword>
<dbReference type="Pfam" id="PF06839">
    <property type="entry name" value="Zn_ribbon_GRF"/>
    <property type="match status" value="2"/>
</dbReference>